<organism evidence="8">
    <name type="scientific">Lotus japonicus</name>
    <name type="common">Lotus corniculatus var. japonicus</name>
    <dbReference type="NCBI Taxonomy" id="34305"/>
    <lineage>
        <taxon>Eukaryota</taxon>
        <taxon>Viridiplantae</taxon>
        <taxon>Streptophyta</taxon>
        <taxon>Embryophyta</taxon>
        <taxon>Tracheophyta</taxon>
        <taxon>Spermatophyta</taxon>
        <taxon>Magnoliopsida</taxon>
        <taxon>eudicotyledons</taxon>
        <taxon>Gunneridae</taxon>
        <taxon>Pentapetalae</taxon>
        <taxon>rosids</taxon>
        <taxon>fabids</taxon>
        <taxon>Fabales</taxon>
        <taxon>Fabaceae</taxon>
        <taxon>Papilionoideae</taxon>
        <taxon>50 kb inversion clade</taxon>
        <taxon>NPAAA clade</taxon>
        <taxon>Hologalegina</taxon>
        <taxon>robinioid clade</taxon>
        <taxon>Loteae</taxon>
        <taxon>Lotus</taxon>
    </lineage>
</organism>
<name>I3T869_LOTJA</name>
<evidence type="ECO:0000256" key="5">
    <source>
        <dbReference type="ARBA" id="ARBA00023274"/>
    </source>
</evidence>
<dbReference type="GO" id="GO:0022627">
    <property type="term" value="C:cytosolic small ribosomal subunit"/>
    <property type="evidence" value="ECO:0007669"/>
    <property type="project" value="TreeGrafter"/>
</dbReference>
<reference evidence="8" key="1">
    <citation type="submission" date="2012-05" db="EMBL/GenBank/DDBJ databases">
        <authorList>
            <person name="Krishnakumar V."/>
            <person name="Cheung F."/>
            <person name="Xiao Y."/>
            <person name="Chan A."/>
            <person name="Moskal W.A."/>
            <person name="Town C.D."/>
        </authorList>
    </citation>
    <scope>NUCLEOTIDE SEQUENCE</scope>
</reference>
<feature type="domain" description="Plectin/eS10 N-terminal" evidence="7">
    <location>
        <begin position="3"/>
        <end position="94"/>
    </location>
</feature>
<dbReference type="InterPro" id="IPR005326">
    <property type="entry name" value="Plectin_eS10_N"/>
</dbReference>
<dbReference type="PANTHER" id="PTHR12146:SF27">
    <property type="entry name" value="SMALL RIBOSOMAL SUBUNIT PROTEIN ES10X"/>
    <property type="match status" value="1"/>
</dbReference>
<dbReference type="EMBL" id="BT148917">
    <property type="protein sequence ID" value="AFK48711.1"/>
    <property type="molecule type" value="mRNA"/>
</dbReference>
<keyword evidence="5" id="KW-0687">Ribonucleoprotein</keyword>
<dbReference type="Gene3D" id="1.10.10.10">
    <property type="entry name" value="Winged helix-like DNA-binding domain superfamily/Winged helix DNA-binding domain"/>
    <property type="match status" value="1"/>
</dbReference>
<feature type="compositionally biased region" description="Gly residues" evidence="6">
    <location>
        <begin position="154"/>
        <end position="170"/>
    </location>
</feature>
<dbReference type="FunFam" id="1.10.10.10:FF:000025">
    <property type="entry name" value="40S ribosomal protein S10"/>
    <property type="match status" value="1"/>
</dbReference>
<dbReference type="Pfam" id="PF03501">
    <property type="entry name" value="S10_plectin"/>
    <property type="match status" value="1"/>
</dbReference>
<accession>I3T869</accession>
<dbReference type="GO" id="GO:0003735">
    <property type="term" value="F:structural constituent of ribosome"/>
    <property type="evidence" value="ECO:0007669"/>
    <property type="project" value="TreeGrafter"/>
</dbReference>
<evidence type="ECO:0000256" key="6">
    <source>
        <dbReference type="SAM" id="MobiDB-lite"/>
    </source>
</evidence>
<dbReference type="InterPro" id="IPR036388">
    <property type="entry name" value="WH-like_DNA-bd_sf"/>
</dbReference>
<evidence type="ECO:0000256" key="4">
    <source>
        <dbReference type="ARBA" id="ARBA00022980"/>
    </source>
</evidence>
<keyword evidence="4" id="KW-0689">Ribosomal protein</keyword>
<protein>
    <recommendedName>
        <fullName evidence="7">Plectin/eS10 N-terminal domain-containing protein</fullName>
    </recommendedName>
</protein>
<dbReference type="AlphaFoldDB" id="I3T869"/>
<keyword evidence="3" id="KW-0963">Cytoplasm</keyword>
<feature type="compositionally biased region" description="Gly residues" evidence="6">
    <location>
        <begin position="130"/>
        <end position="143"/>
    </location>
</feature>
<sequence length="178" mass="19665">MIISEKNRKEICKYLFQEGVCFAKKDYNLAKHPDIDVPNLQVIKLMQSFKSKEYVRETFAWMHYYWFLTNDGIEFLRTYLNLPSEIVPATLKKQAKPPGRPFGGPQGDRPRGPPRFEGERRFGGDRDGYRGGPRGGDLGGDKGGAPADYRPSFGGPGGRPGFGRGSGGFGAPTSSNDA</sequence>
<feature type="compositionally biased region" description="Basic and acidic residues" evidence="6">
    <location>
        <begin position="108"/>
        <end position="129"/>
    </location>
</feature>
<comment type="similarity">
    <text evidence="2">Belongs to the eukaryotic ribosomal protein eS10 family.</text>
</comment>
<feature type="region of interest" description="Disordered" evidence="6">
    <location>
        <begin position="91"/>
        <end position="178"/>
    </location>
</feature>
<evidence type="ECO:0000256" key="2">
    <source>
        <dbReference type="ARBA" id="ARBA00007278"/>
    </source>
</evidence>
<comment type="subcellular location">
    <subcellularLocation>
        <location evidence="1">Cytoplasm</location>
    </subcellularLocation>
</comment>
<proteinExistence type="evidence at transcript level"/>
<dbReference type="InterPro" id="IPR037447">
    <property type="entry name" value="Ribosomal_eS10"/>
</dbReference>
<evidence type="ECO:0000256" key="1">
    <source>
        <dbReference type="ARBA" id="ARBA00004496"/>
    </source>
</evidence>
<evidence type="ECO:0000256" key="3">
    <source>
        <dbReference type="ARBA" id="ARBA00022490"/>
    </source>
</evidence>
<dbReference type="PANTHER" id="PTHR12146">
    <property type="entry name" value="40S RIBOSOMAL PROTEIN S10"/>
    <property type="match status" value="1"/>
</dbReference>
<dbReference type="GO" id="GO:0003723">
    <property type="term" value="F:RNA binding"/>
    <property type="evidence" value="ECO:0007669"/>
    <property type="project" value="TreeGrafter"/>
</dbReference>
<evidence type="ECO:0000259" key="7">
    <source>
        <dbReference type="Pfam" id="PF03501"/>
    </source>
</evidence>
<evidence type="ECO:0000313" key="8">
    <source>
        <dbReference type="EMBL" id="AFK48711.1"/>
    </source>
</evidence>
<dbReference type="OMA" id="NWQHLYF"/>